<dbReference type="SUPFAM" id="SSF50324">
    <property type="entry name" value="Inorganic pyrophosphatase"/>
    <property type="match status" value="1"/>
</dbReference>
<dbReference type="OMA" id="LYANEQK"/>
<evidence type="ECO:0000256" key="3">
    <source>
        <dbReference type="ARBA" id="ARBA00012146"/>
    </source>
</evidence>
<comment type="similarity">
    <text evidence="2">Belongs to the PPase family.</text>
</comment>
<keyword evidence="4" id="KW-0479">Metal-binding</keyword>
<accession>A0A061CZG9</accession>
<dbReference type="VEuPathDB" id="PiroplasmaDB:BBBOND_0101170"/>
<evidence type="ECO:0000256" key="2">
    <source>
        <dbReference type="ARBA" id="ARBA00006220"/>
    </source>
</evidence>
<dbReference type="CDD" id="cd00412">
    <property type="entry name" value="pyrophosphatase"/>
    <property type="match status" value="1"/>
</dbReference>
<organism evidence="7 8">
    <name type="scientific">Babesia bigemina</name>
    <dbReference type="NCBI Taxonomy" id="5866"/>
    <lineage>
        <taxon>Eukaryota</taxon>
        <taxon>Sar</taxon>
        <taxon>Alveolata</taxon>
        <taxon>Apicomplexa</taxon>
        <taxon>Aconoidasida</taxon>
        <taxon>Piroplasmida</taxon>
        <taxon>Babesiidae</taxon>
        <taxon>Babesia</taxon>
    </lineage>
</organism>
<keyword evidence="8" id="KW-1185">Reference proteome</keyword>
<dbReference type="InterPro" id="IPR036649">
    <property type="entry name" value="Pyrophosphatase_sf"/>
</dbReference>
<keyword evidence="6" id="KW-0460">Magnesium</keyword>
<keyword evidence="5" id="KW-0378">Hydrolase</keyword>
<dbReference type="Gene3D" id="3.90.80.10">
    <property type="entry name" value="Inorganic pyrophosphatase"/>
    <property type="match status" value="1"/>
</dbReference>
<evidence type="ECO:0000313" key="7">
    <source>
        <dbReference type="EMBL" id="CDR93788.1"/>
    </source>
</evidence>
<protein>
    <recommendedName>
        <fullName evidence="3">inorganic diphosphatase</fullName>
        <ecNumber evidence="3">3.6.1.1</ecNumber>
    </recommendedName>
</protein>
<evidence type="ECO:0000313" key="8">
    <source>
        <dbReference type="Proteomes" id="UP000033188"/>
    </source>
</evidence>
<dbReference type="GO" id="GO:0005737">
    <property type="term" value="C:cytoplasm"/>
    <property type="evidence" value="ECO:0007669"/>
    <property type="project" value="InterPro"/>
</dbReference>
<dbReference type="AlphaFoldDB" id="A0A061CZG9"/>
<dbReference type="Proteomes" id="UP000033188">
    <property type="component" value="Chromosome 1"/>
</dbReference>
<dbReference type="GO" id="GO:0004427">
    <property type="term" value="F:inorganic diphosphate phosphatase activity"/>
    <property type="evidence" value="ECO:0007669"/>
    <property type="project" value="UniProtKB-EC"/>
</dbReference>
<dbReference type="KEGG" id="bbig:BBBOND_0101170"/>
<comment type="cofactor">
    <cofactor evidence="1">
        <name>Mg(2+)</name>
        <dbReference type="ChEBI" id="CHEBI:18420"/>
    </cofactor>
</comment>
<evidence type="ECO:0000256" key="1">
    <source>
        <dbReference type="ARBA" id="ARBA00001946"/>
    </source>
</evidence>
<dbReference type="EMBL" id="LK391707">
    <property type="protein sequence ID" value="CDR93788.1"/>
    <property type="molecule type" value="Genomic_DNA"/>
</dbReference>
<reference evidence="8" key="1">
    <citation type="journal article" date="2014" name="Nucleic Acids Res.">
        <title>The evolutionary dynamics of variant antigen genes in Babesia reveal a history of genomic innovation underlying host-parasite interaction.</title>
        <authorList>
            <person name="Jackson A.P."/>
            <person name="Otto T.D."/>
            <person name="Darby A."/>
            <person name="Ramaprasad A."/>
            <person name="Xia D."/>
            <person name="Echaide I.E."/>
            <person name="Farber M."/>
            <person name="Gahlot S."/>
            <person name="Gamble J."/>
            <person name="Gupta D."/>
            <person name="Gupta Y."/>
            <person name="Jackson L."/>
            <person name="Malandrin L."/>
            <person name="Malas T.B."/>
            <person name="Moussa E."/>
            <person name="Nair M."/>
            <person name="Reid A.J."/>
            <person name="Sanders M."/>
            <person name="Sharma J."/>
            <person name="Tracey A."/>
            <person name="Quail M.A."/>
            <person name="Weir W."/>
            <person name="Wastling J.M."/>
            <person name="Hall N."/>
            <person name="Willadsen P."/>
            <person name="Lingelbach K."/>
            <person name="Shiels B."/>
            <person name="Tait A."/>
            <person name="Berriman M."/>
            <person name="Allred D.R."/>
            <person name="Pain A."/>
        </authorList>
    </citation>
    <scope>NUCLEOTIDE SEQUENCE [LARGE SCALE GENOMIC DNA]</scope>
    <source>
        <strain evidence="8">Bond</strain>
    </source>
</reference>
<sequence>MENSLPALCAPDLPRMMPRFTCSVLKKPLLGYAIPHMLTSCTLRWHISRFAHTYKSLQACQSDFFINGYTMKPTLSDSGARGTLEYRGFFRDESGQTVSPWHSIPYKCPSSGLYNMVVEIPRHTTAKMEIATKLENNPIKQDVLKCGSLRFLDCPYYWNYGAIPQTWEAPIQYGADDPHMKGLSLVGDNDPVDAIDVSQTTMPFGSVVQVKVVGALALVDEGEIDWKMFVVRSDDPHFDDIKDFEDIDRFYPGTTTGVMEFFRWYKTPKGKPINQFLAGKTFVGRDEAVKVLEEMHDSYQKLLSGELSAGGLWVPKA</sequence>
<dbReference type="GeneID" id="24562329"/>
<dbReference type="RefSeq" id="XP_012765974.1">
    <property type="nucleotide sequence ID" value="XM_012910520.1"/>
</dbReference>
<dbReference type="EC" id="3.6.1.1" evidence="3"/>
<dbReference type="Pfam" id="PF00719">
    <property type="entry name" value="Pyrophosphatase"/>
    <property type="match status" value="1"/>
</dbReference>
<name>A0A061CZG9_BABBI</name>
<proteinExistence type="inferred from homology"/>
<dbReference type="InterPro" id="IPR008162">
    <property type="entry name" value="Pyrophosphatase"/>
</dbReference>
<evidence type="ECO:0000256" key="5">
    <source>
        <dbReference type="ARBA" id="ARBA00022801"/>
    </source>
</evidence>
<evidence type="ECO:0000256" key="4">
    <source>
        <dbReference type="ARBA" id="ARBA00022723"/>
    </source>
</evidence>
<dbReference type="PANTHER" id="PTHR10286">
    <property type="entry name" value="INORGANIC PYROPHOSPHATASE"/>
    <property type="match status" value="1"/>
</dbReference>
<dbReference type="STRING" id="5866.A0A061CZG9"/>
<dbReference type="PROSITE" id="PS00387">
    <property type="entry name" value="PPASE"/>
    <property type="match status" value="1"/>
</dbReference>
<dbReference type="GO" id="GO:0000287">
    <property type="term" value="F:magnesium ion binding"/>
    <property type="evidence" value="ECO:0007669"/>
    <property type="project" value="InterPro"/>
</dbReference>
<dbReference type="GO" id="GO:0006796">
    <property type="term" value="P:phosphate-containing compound metabolic process"/>
    <property type="evidence" value="ECO:0007669"/>
    <property type="project" value="InterPro"/>
</dbReference>
<gene>
    <name evidence="7" type="ORF">BBBOND_0101170</name>
</gene>
<dbReference type="OrthoDB" id="1608002at2759"/>
<evidence type="ECO:0000256" key="6">
    <source>
        <dbReference type="ARBA" id="ARBA00022842"/>
    </source>
</evidence>